<keyword evidence="8" id="KW-1185">Reference proteome</keyword>
<feature type="transmembrane region" description="Helical" evidence="5">
    <location>
        <begin position="21"/>
        <end position="40"/>
    </location>
</feature>
<evidence type="ECO:0000256" key="1">
    <source>
        <dbReference type="ARBA" id="ARBA00004141"/>
    </source>
</evidence>
<keyword evidence="3 5" id="KW-1133">Transmembrane helix</keyword>
<keyword evidence="4 5" id="KW-0472">Membrane</keyword>
<comment type="caution">
    <text evidence="7">The sequence shown here is derived from an EMBL/GenBank/DDBJ whole genome shotgun (WGS) entry which is preliminary data.</text>
</comment>
<dbReference type="InterPro" id="IPR047817">
    <property type="entry name" value="ABC2_TM_bact-type"/>
</dbReference>
<reference evidence="8" key="1">
    <citation type="journal article" date="2019" name="Int. J. Syst. Evol. Microbiol.">
        <title>The Global Catalogue of Microorganisms (GCM) 10K type strain sequencing project: providing services to taxonomists for standard genome sequencing and annotation.</title>
        <authorList>
            <consortium name="The Broad Institute Genomics Platform"/>
            <consortium name="The Broad Institute Genome Sequencing Center for Infectious Disease"/>
            <person name="Wu L."/>
            <person name="Ma J."/>
        </authorList>
    </citation>
    <scope>NUCLEOTIDE SEQUENCE [LARGE SCALE GENOMIC DNA]</scope>
    <source>
        <strain evidence="8">IBRC-M 10813</strain>
    </source>
</reference>
<feature type="transmembrane region" description="Helical" evidence="5">
    <location>
        <begin position="344"/>
        <end position="366"/>
    </location>
</feature>
<dbReference type="PROSITE" id="PS51012">
    <property type="entry name" value="ABC_TM2"/>
    <property type="match status" value="1"/>
</dbReference>
<organism evidence="7 8">
    <name type="scientific">Salinithrix halophila</name>
    <dbReference type="NCBI Taxonomy" id="1485204"/>
    <lineage>
        <taxon>Bacteria</taxon>
        <taxon>Bacillati</taxon>
        <taxon>Bacillota</taxon>
        <taxon>Bacilli</taxon>
        <taxon>Bacillales</taxon>
        <taxon>Thermoactinomycetaceae</taxon>
        <taxon>Salinithrix</taxon>
    </lineage>
</organism>
<keyword evidence="2 5" id="KW-0812">Transmembrane</keyword>
<dbReference type="PANTHER" id="PTHR43027:SF2">
    <property type="entry name" value="TRANSPORT PERMEASE PROTEIN"/>
    <property type="match status" value="1"/>
</dbReference>
<dbReference type="EMBL" id="JBHSAP010000003">
    <property type="protein sequence ID" value="MFC4075341.1"/>
    <property type="molecule type" value="Genomic_DNA"/>
</dbReference>
<sequence>MKAYWRLTWAQLLLFARNKNTVIWSLFLPIFMMLALGTFMGNGGTQFSLTVAVADEDGSDASRDLTEELSKTAGVKVNRTDAPSGLASLKKGDADILVRLKKGMGEALSRADADKGSSPTDAVRLYLDKSNPTVSQVGTTVVGQAVDKLNKEAVGFRPAVTTQELDVQTRPLRTIDFLVPGILSLMIMSNNLNGVAATIASWRERGILRRMQGTPLKSSTFIAGQITARVLLNTLQAVVVLLVAYFVYNVQVYGSWLLLLGMILLGTLTFMSIGFIIASLARTPESAAPIAGLISFPMIFVGGIFFPVRDLPGLLQPVVKAIPIGYLTDSLRGVMNEGATLVQLWLPTSVLAAWLIVAFLVATVTFRWDVK</sequence>
<evidence type="ECO:0000256" key="2">
    <source>
        <dbReference type="ARBA" id="ARBA00022692"/>
    </source>
</evidence>
<protein>
    <submittedName>
        <fullName evidence="7">ABC transporter permease</fullName>
    </submittedName>
</protein>
<dbReference type="InterPro" id="IPR013525">
    <property type="entry name" value="ABC2_TM"/>
</dbReference>
<dbReference type="Pfam" id="PF12698">
    <property type="entry name" value="ABC2_membrane_3"/>
    <property type="match status" value="1"/>
</dbReference>
<comment type="subcellular location">
    <subcellularLocation>
        <location evidence="1">Membrane</location>
        <topology evidence="1">Multi-pass membrane protein</topology>
    </subcellularLocation>
</comment>
<dbReference type="Gene3D" id="3.40.1710.10">
    <property type="entry name" value="abc type-2 transporter like domain"/>
    <property type="match status" value="1"/>
</dbReference>
<accession>A0ABV8JDP6</accession>
<gene>
    <name evidence="7" type="ORF">ACFOUO_00745</name>
</gene>
<dbReference type="PANTHER" id="PTHR43027">
    <property type="entry name" value="DOXORUBICIN RESISTANCE ABC TRANSPORTER PERMEASE PROTEIN DRRC-RELATED"/>
    <property type="match status" value="1"/>
</dbReference>
<evidence type="ECO:0000256" key="3">
    <source>
        <dbReference type="ARBA" id="ARBA00022989"/>
    </source>
</evidence>
<proteinExistence type="predicted"/>
<feature type="transmembrane region" description="Helical" evidence="5">
    <location>
        <begin position="253"/>
        <end position="278"/>
    </location>
</feature>
<feature type="domain" description="ABC transmembrane type-2" evidence="6">
    <location>
        <begin position="139"/>
        <end position="369"/>
    </location>
</feature>
<dbReference type="Proteomes" id="UP001595843">
    <property type="component" value="Unassembled WGS sequence"/>
</dbReference>
<feature type="transmembrane region" description="Helical" evidence="5">
    <location>
        <begin position="177"/>
        <end position="200"/>
    </location>
</feature>
<feature type="transmembrane region" description="Helical" evidence="5">
    <location>
        <begin position="290"/>
        <end position="308"/>
    </location>
</feature>
<evidence type="ECO:0000313" key="7">
    <source>
        <dbReference type="EMBL" id="MFC4075341.1"/>
    </source>
</evidence>
<evidence type="ECO:0000313" key="8">
    <source>
        <dbReference type="Proteomes" id="UP001595843"/>
    </source>
</evidence>
<evidence type="ECO:0000256" key="4">
    <source>
        <dbReference type="ARBA" id="ARBA00023136"/>
    </source>
</evidence>
<name>A0ABV8JDP6_9BACL</name>
<dbReference type="RefSeq" id="WP_380701156.1">
    <property type="nucleotide sequence ID" value="NZ_JBHSAP010000003.1"/>
</dbReference>
<evidence type="ECO:0000259" key="6">
    <source>
        <dbReference type="PROSITE" id="PS51012"/>
    </source>
</evidence>
<dbReference type="InterPro" id="IPR052902">
    <property type="entry name" value="ABC-2_transporter"/>
</dbReference>
<feature type="transmembrane region" description="Helical" evidence="5">
    <location>
        <begin position="221"/>
        <end position="247"/>
    </location>
</feature>
<evidence type="ECO:0000256" key="5">
    <source>
        <dbReference type="SAM" id="Phobius"/>
    </source>
</evidence>